<keyword evidence="2" id="KW-1185">Reference proteome</keyword>
<evidence type="ECO:0000313" key="2">
    <source>
        <dbReference type="Proteomes" id="UP000827872"/>
    </source>
</evidence>
<protein>
    <submittedName>
        <fullName evidence="1">Uncharacterized protein</fullName>
    </submittedName>
</protein>
<reference evidence="1" key="1">
    <citation type="submission" date="2021-08" db="EMBL/GenBank/DDBJ databases">
        <title>The first chromosome-level gecko genome reveals the dynamic sex chromosomes of Neotropical dwarf geckos (Sphaerodactylidae: Sphaerodactylus).</title>
        <authorList>
            <person name="Pinto B.J."/>
            <person name="Keating S.E."/>
            <person name="Gamble T."/>
        </authorList>
    </citation>
    <scope>NUCLEOTIDE SEQUENCE</scope>
    <source>
        <strain evidence="1">TG3544</strain>
    </source>
</reference>
<dbReference type="EMBL" id="CM037629">
    <property type="protein sequence ID" value="KAH7990205.1"/>
    <property type="molecule type" value="Genomic_DNA"/>
</dbReference>
<evidence type="ECO:0000313" key="1">
    <source>
        <dbReference type="EMBL" id="KAH7990205.1"/>
    </source>
</evidence>
<name>A0ACB8ECP3_9SAUR</name>
<dbReference type="Proteomes" id="UP000827872">
    <property type="component" value="Linkage Group LG16"/>
</dbReference>
<sequence>MAATIESFALLLSPLALWLVASWWLRRGHGTRWWDRGTLLVTGPARRDSNDAVRALFVTAHPDDETMFFAPSILKLARARLWLLCGSTGNYYNQGAIRKEELLKSCAVLGIPPSNVIVVDHRYLSILKVLTLSDNGMLHRFLYVVGMFF</sequence>
<accession>A0ACB8ECP3</accession>
<proteinExistence type="predicted"/>
<comment type="caution">
    <text evidence="1">The sequence shown here is derived from an EMBL/GenBank/DDBJ whole genome shotgun (WGS) entry which is preliminary data.</text>
</comment>
<gene>
    <name evidence="1" type="ORF">K3G42_004273</name>
</gene>
<organism evidence="1 2">
    <name type="scientific">Sphaerodactylus townsendi</name>
    <dbReference type="NCBI Taxonomy" id="933632"/>
    <lineage>
        <taxon>Eukaryota</taxon>
        <taxon>Metazoa</taxon>
        <taxon>Chordata</taxon>
        <taxon>Craniata</taxon>
        <taxon>Vertebrata</taxon>
        <taxon>Euteleostomi</taxon>
        <taxon>Lepidosauria</taxon>
        <taxon>Squamata</taxon>
        <taxon>Bifurcata</taxon>
        <taxon>Gekkota</taxon>
        <taxon>Sphaerodactylidae</taxon>
        <taxon>Sphaerodactylus</taxon>
    </lineage>
</organism>